<dbReference type="PRINTS" id="PR00086">
    <property type="entry name" value="LLDHDRGNASE"/>
</dbReference>
<dbReference type="HOGENOM" id="CLU_045401_1_2_9"/>
<evidence type="ECO:0000256" key="1">
    <source>
        <dbReference type="ARBA" id="ARBA00006054"/>
    </source>
</evidence>
<dbReference type="PANTHER" id="PTHR43128:SF16">
    <property type="entry name" value="L-LACTATE DEHYDROGENASE"/>
    <property type="match status" value="1"/>
</dbReference>
<dbReference type="PIRSF" id="PIRSF000102">
    <property type="entry name" value="Lac_mal_DH"/>
    <property type="match status" value="1"/>
</dbReference>
<proteinExistence type="inferred from homology"/>
<dbReference type="SUPFAM" id="SSF51735">
    <property type="entry name" value="NAD(P)-binding Rossmann-fold domains"/>
    <property type="match status" value="1"/>
</dbReference>
<protein>
    <submittedName>
        <fullName evidence="4">Putative lactate/malate dehydrogenase</fullName>
    </submittedName>
</protein>
<evidence type="ECO:0000259" key="3">
    <source>
        <dbReference type="Pfam" id="PF02866"/>
    </source>
</evidence>
<dbReference type="PATRIC" id="fig|1030009.3.peg.1076"/>
<dbReference type="GO" id="GO:0004459">
    <property type="term" value="F:L-lactate dehydrogenase (NAD+) activity"/>
    <property type="evidence" value="ECO:0007669"/>
    <property type="project" value="TreeGrafter"/>
</dbReference>
<name>A0A0E0UUG3_LISMM</name>
<dbReference type="AlphaFoldDB" id="A0A0E0UUG3"/>
<dbReference type="Gene3D" id="3.90.110.10">
    <property type="entry name" value="Lactate dehydrogenase/glycoside hydrolase, family 4, C-terminal"/>
    <property type="match status" value="1"/>
</dbReference>
<dbReference type="KEGG" id="lmq:LMM7_1087"/>
<evidence type="ECO:0000256" key="2">
    <source>
        <dbReference type="PIRSR" id="PIRSR000102-3"/>
    </source>
</evidence>
<dbReference type="RefSeq" id="WP_012581580.1">
    <property type="nucleotide sequence ID" value="NC_017537.1"/>
</dbReference>
<feature type="domain" description="Lactate/malate dehydrogenase C-terminal" evidence="3">
    <location>
        <begin position="141"/>
        <end position="306"/>
    </location>
</feature>
<comment type="similarity">
    <text evidence="1">Belongs to the LDH/MDH superfamily. LDH family.</text>
</comment>
<accession>A0A0E0UUG3</accession>
<gene>
    <name evidence="4" type="ordered locus">LMM7_1087</name>
</gene>
<dbReference type="PANTHER" id="PTHR43128">
    <property type="entry name" value="L-2-HYDROXYCARBOXYLATE DEHYDROGENASE (NAD(P)(+))"/>
    <property type="match status" value="1"/>
</dbReference>
<dbReference type="InterPro" id="IPR015955">
    <property type="entry name" value="Lactate_DH/Glyco_Ohase_4_C"/>
</dbReference>
<dbReference type="Proteomes" id="UP000000486">
    <property type="component" value="Chromosome"/>
</dbReference>
<dbReference type="InterPro" id="IPR036291">
    <property type="entry name" value="NAD(P)-bd_dom_sf"/>
</dbReference>
<evidence type="ECO:0000313" key="5">
    <source>
        <dbReference type="Proteomes" id="UP000000486"/>
    </source>
</evidence>
<reference evidence="4 5" key="1">
    <citation type="journal article" date="2011" name="J. Bacteriol.">
        <title>Genome sequence of the nonpathogenic Listeria monocytogenes serovar 4a strain M7.</title>
        <authorList>
            <person name="Chen J."/>
            <person name="Xia Y."/>
            <person name="Cheng C."/>
            <person name="Fang C."/>
            <person name="Shan Y."/>
            <person name="Jin G."/>
            <person name="Fang W."/>
        </authorList>
    </citation>
    <scope>NUCLEOTIDE SEQUENCE [LARGE SCALE GENOMIC DNA]</scope>
    <source>
        <strain evidence="4 5">M7</strain>
    </source>
</reference>
<keyword evidence="2" id="KW-0520">NAD</keyword>
<dbReference type="EMBL" id="CP002816">
    <property type="protein sequence ID" value="AEH92092.1"/>
    <property type="molecule type" value="Genomic_DNA"/>
</dbReference>
<dbReference type="SUPFAM" id="SSF56327">
    <property type="entry name" value="LDH C-terminal domain-like"/>
    <property type="match status" value="1"/>
</dbReference>
<evidence type="ECO:0000313" key="4">
    <source>
        <dbReference type="EMBL" id="AEH92092.1"/>
    </source>
</evidence>
<organism evidence="4 5">
    <name type="scientific">Listeria monocytogenes serotype 4a (strain M7)</name>
    <dbReference type="NCBI Taxonomy" id="1030009"/>
    <lineage>
        <taxon>Bacteria</taxon>
        <taxon>Bacillati</taxon>
        <taxon>Bacillota</taxon>
        <taxon>Bacilli</taxon>
        <taxon>Bacillales</taxon>
        <taxon>Listeriaceae</taxon>
        <taxon>Listeria</taxon>
    </lineage>
</organism>
<dbReference type="InterPro" id="IPR022383">
    <property type="entry name" value="Lactate/malate_DH_C"/>
</dbReference>
<sequence length="317" mass="35147">MPSKKKKIVVIGRSNLQNLYIHTVLFKKLTAEIYLVDDQAKTSVQDFNYASYYHADATIHAGTFNECRNADIVVFFQEEMSNALFSKEDNVTLIKDKVKKMMATGFGGNVLVATAESNVVAALIKRFSGLPANQIITLGTMLATSYFQVEIAQLFKVSPKNVHGYIIGDNAEDVIPVWSRAFLGGKPILSYLAEEQKRITAENLQSLTKMITKIPDFPFENKDGCTFHYSTVTVLAELTEVILRDEARVLTVGVEVKEAYGLESPVFISVPAVIGAEGVRELLELNLSDDEQKELKQIATKTTEKLEILQLNKGGIS</sequence>
<dbReference type="InterPro" id="IPR001557">
    <property type="entry name" value="L-lactate/malate_DH"/>
</dbReference>
<dbReference type="Gene3D" id="3.40.50.720">
    <property type="entry name" value="NAD(P)-binding Rossmann-like Domain"/>
    <property type="match status" value="1"/>
</dbReference>
<feature type="binding site" evidence="2">
    <location>
        <position position="90"/>
    </location>
    <ligand>
        <name>NAD(+)</name>
        <dbReference type="ChEBI" id="CHEBI:57540"/>
    </ligand>
</feature>
<dbReference type="GO" id="GO:0006089">
    <property type="term" value="P:lactate metabolic process"/>
    <property type="evidence" value="ECO:0007669"/>
    <property type="project" value="TreeGrafter"/>
</dbReference>
<dbReference type="Pfam" id="PF02866">
    <property type="entry name" value="Ldh_1_C"/>
    <property type="match status" value="1"/>
</dbReference>